<proteinExistence type="predicted"/>
<comment type="caution">
    <text evidence="1">The sequence shown here is derived from an EMBL/GenBank/DDBJ whole genome shotgun (WGS) entry which is preliminary data.</text>
</comment>
<dbReference type="AlphaFoldDB" id="A0A367LXU9"/>
<sequence>DGNGLDRLGVREQSWRVGGASSADIAALEAFRADPGLPAVRAASFEIHEDKRLPDNSRVIYRGPDEHGDFLLKYAMTGEA</sequence>
<dbReference type="EMBL" id="QORE01002611">
    <property type="protein sequence ID" value="RCI69902.1"/>
    <property type="molecule type" value="Genomic_DNA"/>
</dbReference>
<dbReference type="Pfam" id="PF11379">
    <property type="entry name" value="DUF3182"/>
    <property type="match status" value="1"/>
</dbReference>
<reference evidence="1 2" key="1">
    <citation type="submission" date="2018-07" db="EMBL/GenBank/DDBJ databases">
        <title>Mechanisms of high-level aminoglycoside resistance among Gram-negative pathogens in Brazil.</title>
        <authorList>
            <person name="Ballaben A.S."/>
            <person name="Darini A.L.C."/>
            <person name="Doi Y."/>
        </authorList>
    </citation>
    <scope>NUCLEOTIDE SEQUENCE [LARGE SCALE GENOMIC DNA]</scope>
    <source>
        <strain evidence="1 2">B2-305</strain>
    </source>
</reference>
<evidence type="ECO:0000313" key="2">
    <source>
        <dbReference type="Proteomes" id="UP000253594"/>
    </source>
</evidence>
<organism evidence="1 2">
    <name type="scientific">Pseudomonas aeruginosa</name>
    <dbReference type="NCBI Taxonomy" id="287"/>
    <lineage>
        <taxon>Bacteria</taxon>
        <taxon>Pseudomonadati</taxon>
        <taxon>Pseudomonadota</taxon>
        <taxon>Gammaproteobacteria</taxon>
        <taxon>Pseudomonadales</taxon>
        <taxon>Pseudomonadaceae</taxon>
        <taxon>Pseudomonas</taxon>
    </lineage>
</organism>
<dbReference type="InterPro" id="IPR021519">
    <property type="entry name" value="DUF3182"/>
</dbReference>
<feature type="non-terminal residue" evidence="1">
    <location>
        <position position="1"/>
    </location>
</feature>
<accession>A0A367LXU9</accession>
<name>A0A367LXU9_PSEAI</name>
<protein>
    <submittedName>
        <fullName evidence="1">DUF3182 family protein</fullName>
    </submittedName>
</protein>
<dbReference type="Proteomes" id="UP000253594">
    <property type="component" value="Unassembled WGS sequence"/>
</dbReference>
<gene>
    <name evidence="1" type="ORF">DT376_37455</name>
</gene>
<evidence type="ECO:0000313" key="1">
    <source>
        <dbReference type="EMBL" id="RCI69902.1"/>
    </source>
</evidence>